<dbReference type="HOGENOM" id="CLU_068446_0_0_4"/>
<evidence type="ECO:0000313" key="3">
    <source>
        <dbReference type="Proteomes" id="UP000031838"/>
    </source>
</evidence>
<gene>
    <name evidence="2" type="ORF">BGL_1c32640</name>
</gene>
<dbReference type="AlphaFoldDB" id="A0A0B6S002"/>
<accession>A0A0B6S002</accession>
<keyword evidence="3" id="KW-1185">Reference proteome</keyword>
<organism evidence="2 3">
    <name type="scientific">Burkholderia plantarii</name>
    <dbReference type="NCBI Taxonomy" id="41899"/>
    <lineage>
        <taxon>Bacteria</taxon>
        <taxon>Pseudomonadati</taxon>
        <taxon>Pseudomonadota</taxon>
        <taxon>Betaproteobacteria</taxon>
        <taxon>Burkholderiales</taxon>
        <taxon>Burkholderiaceae</taxon>
        <taxon>Burkholderia</taxon>
    </lineage>
</organism>
<feature type="signal peptide" evidence="1">
    <location>
        <begin position="1"/>
        <end position="38"/>
    </location>
</feature>
<reference evidence="2 3" key="2">
    <citation type="journal article" date="2016" name="Appl. Microbiol. Biotechnol.">
        <title>Mutations improving production and secretion of extracellular lipase by Burkholderia glumae PG1.</title>
        <authorList>
            <person name="Knapp A."/>
            <person name="Voget S."/>
            <person name="Gao R."/>
            <person name="Zaburannyi N."/>
            <person name="Krysciak D."/>
            <person name="Breuer M."/>
            <person name="Hauer B."/>
            <person name="Streit W.R."/>
            <person name="Muller R."/>
            <person name="Daniel R."/>
            <person name="Jaeger K.E."/>
        </authorList>
    </citation>
    <scope>NUCLEOTIDE SEQUENCE [LARGE SCALE GENOMIC DNA]</scope>
    <source>
        <strain evidence="2 3">PG1</strain>
    </source>
</reference>
<evidence type="ECO:0000256" key="1">
    <source>
        <dbReference type="SAM" id="SignalP"/>
    </source>
</evidence>
<dbReference type="Proteomes" id="UP000031838">
    <property type="component" value="Chromosome 1"/>
</dbReference>
<name>A0A0B6S002_BURPL</name>
<dbReference type="RefSeq" id="WP_042626014.1">
    <property type="nucleotide sequence ID" value="NZ_CP002580.1"/>
</dbReference>
<feature type="chain" id="PRO_5002122148" evidence="1">
    <location>
        <begin position="39"/>
        <end position="340"/>
    </location>
</feature>
<protein>
    <submittedName>
        <fullName evidence="2">Uncharacterized protein</fullName>
    </submittedName>
</protein>
<dbReference type="KEGG" id="bgp:BGL_1c32640"/>
<dbReference type="EMBL" id="CP002580">
    <property type="protein sequence ID" value="AJK47739.1"/>
    <property type="molecule type" value="Genomic_DNA"/>
</dbReference>
<proteinExistence type="predicted"/>
<reference evidence="3" key="1">
    <citation type="submission" date="2011-03" db="EMBL/GenBank/DDBJ databases">
        <authorList>
            <person name="Voget S."/>
            <person name="Streit W.R."/>
            <person name="Jaeger K.E."/>
            <person name="Daniel R."/>
        </authorList>
    </citation>
    <scope>NUCLEOTIDE SEQUENCE [LARGE SCALE GENOMIC DNA]</scope>
    <source>
        <strain evidence="3">PG1</strain>
    </source>
</reference>
<keyword evidence="1" id="KW-0732">Signal</keyword>
<evidence type="ECO:0000313" key="2">
    <source>
        <dbReference type="EMBL" id="AJK47739.1"/>
    </source>
</evidence>
<sequence length="340" mass="37717">MPVRTTRPRLPVPRLPRAAVLSTLLGAAVLFAAPAAEAQELSLFAGPLYGAGTHSTGWAFDYQEGLGKYAAAGFTWYNEGHLPSHHRDGQSVQLWGRLPLDRRRFVLSAGVGPYRYFDTEAAAQGRGYSNTHGWGVLMSVRAAYYTSHRWILQLQANRVHTFRGPDTTSVMFGIGYQLDAPDTPGPRDYAAGRLDRVTHNEVTGMVGETILNSRTSPSSLGASVEYRRGIAKYVDWTATYLYEGSKRQTRRNGVASELWLTRAFLDDRITLAAGAGMYVAVDHRNIHGSDIGDGRLSGIVSISASYRLGRRWLTRLTWNRVVTRYDRDTDVIQAGLGYRF</sequence>